<evidence type="ECO:0000313" key="5">
    <source>
        <dbReference type="EMBL" id="KAK1409940.1"/>
    </source>
</evidence>
<feature type="region of interest" description="Disordered" evidence="2">
    <location>
        <begin position="197"/>
        <end position="223"/>
    </location>
</feature>
<dbReference type="Proteomes" id="UP001229421">
    <property type="component" value="Unassembled WGS sequence"/>
</dbReference>
<accession>A0AAD8JSF3</accession>
<dbReference type="PANTHER" id="PTHR46248:SF6">
    <property type="entry name" value="OS03G0859900 PROTEIN"/>
    <property type="match status" value="1"/>
</dbReference>
<feature type="coiled-coil region" evidence="1">
    <location>
        <begin position="82"/>
        <end position="116"/>
    </location>
</feature>
<dbReference type="AlphaFoldDB" id="A0AAD8JSF3"/>
<dbReference type="Pfam" id="PF04784">
    <property type="entry name" value="DUF547"/>
    <property type="match status" value="1"/>
</dbReference>
<dbReference type="PANTHER" id="PTHR46248">
    <property type="entry name" value="EXPRESSED PROTEIN"/>
    <property type="match status" value="1"/>
</dbReference>
<dbReference type="EMBL" id="JAUHHV010000010">
    <property type="protein sequence ID" value="KAK1409940.1"/>
    <property type="molecule type" value="Genomic_DNA"/>
</dbReference>
<name>A0AAD8JSF3_TARER</name>
<feature type="domain" description="Ternary complex factor MIP1 leucine-zipper" evidence="4">
    <location>
        <begin position="35"/>
        <end position="113"/>
    </location>
</feature>
<evidence type="ECO:0000256" key="1">
    <source>
        <dbReference type="SAM" id="Coils"/>
    </source>
</evidence>
<protein>
    <recommendedName>
        <fullName evidence="7">DUF547 domain-containing protein</fullName>
    </recommendedName>
</protein>
<gene>
    <name evidence="5" type="ORF">QVD17_36471</name>
</gene>
<evidence type="ECO:0008006" key="7">
    <source>
        <dbReference type="Google" id="ProtNLM"/>
    </source>
</evidence>
<organism evidence="5 6">
    <name type="scientific">Tagetes erecta</name>
    <name type="common">African marigold</name>
    <dbReference type="NCBI Taxonomy" id="13708"/>
    <lineage>
        <taxon>Eukaryota</taxon>
        <taxon>Viridiplantae</taxon>
        <taxon>Streptophyta</taxon>
        <taxon>Embryophyta</taxon>
        <taxon>Tracheophyta</taxon>
        <taxon>Spermatophyta</taxon>
        <taxon>Magnoliopsida</taxon>
        <taxon>eudicotyledons</taxon>
        <taxon>Gunneridae</taxon>
        <taxon>Pentapetalae</taxon>
        <taxon>asterids</taxon>
        <taxon>campanulids</taxon>
        <taxon>Asterales</taxon>
        <taxon>Asteraceae</taxon>
        <taxon>Asteroideae</taxon>
        <taxon>Heliantheae alliance</taxon>
        <taxon>Tageteae</taxon>
        <taxon>Tagetes</taxon>
    </lineage>
</organism>
<reference evidence="5" key="1">
    <citation type="journal article" date="2023" name="bioRxiv">
        <title>Improved chromosome-level genome assembly for marigold (Tagetes erecta).</title>
        <authorList>
            <person name="Jiang F."/>
            <person name="Yuan L."/>
            <person name="Wang S."/>
            <person name="Wang H."/>
            <person name="Xu D."/>
            <person name="Wang A."/>
            <person name="Fan W."/>
        </authorList>
    </citation>
    <scope>NUCLEOTIDE SEQUENCE</scope>
    <source>
        <strain evidence="5">WSJ</strain>
        <tissue evidence="5">Leaf</tissue>
    </source>
</reference>
<proteinExistence type="predicted"/>
<dbReference type="InterPro" id="IPR025757">
    <property type="entry name" value="MIP1_Leuzipper"/>
</dbReference>
<dbReference type="InterPro" id="IPR006869">
    <property type="entry name" value="DUF547"/>
</dbReference>
<keyword evidence="1" id="KW-0175">Coiled coil</keyword>
<evidence type="ECO:0000256" key="2">
    <source>
        <dbReference type="SAM" id="MobiDB-lite"/>
    </source>
</evidence>
<evidence type="ECO:0000259" key="4">
    <source>
        <dbReference type="Pfam" id="PF14389"/>
    </source>
</evidence>
<feature type="domain" description="DUF547" evidence="3">
    <location>
        <begin position="383"/>
        <end position="513"/>
    </location>
</feature>
<keyword evidence="6" id="KW-1185">Reference proteome</keyword>
<evidence type="ECO:0000259" key="3">
    <source>
        <dbReference type="Pfam" id="PF04784"/>
    </source>
</evidence>
<sequence length="594" mass="67879">MWMAPHNIPTIPNHPSAATNTVITNNKKQISGDDQKKQELLREVWTLKKMLDNEEKVGELLKRTYQQHPSDLRIPKSLPPKMKELLTELAMVENEITRLESQISQLQTDLNKEKEVTRQTKTKHAQLHQIPDRSLAPATPLLLPKNRGQGDKMSFETKALHFISKAIKGDYSLRDFNSYAKSRTKNVTFVDHNENKHNGEELGVRSRPPSRIGIIKPPSPARDTRYYITPKRERNVGTSLDSIPNQFDEENIAKWSPNKLSENIMKCLIFIYTRLLRTSRTMELEKSGPISRSSNFSMSFRSEPCLNSKASLALQKESRQQDPYGIFNHEDSIPRDIGCYKNLVKFTSTSLDPKCISSSSYIPLLQKLRAYMNGLKKVDLMFLTSQQKLAFWINMYNACIMHGFLQYGVPSSREKLLTLMNKATLKIGGNTINAQAIEHVILRRQEASIIEKIYGKAERDEKEAIFRKLHGLDLMDPNVTFALCCGTRSSPAVRVYTGDGVVNELERAKLEYLQASIVVTSTKKIGLPELLVRNMHDFAQDLERLADWLCQQLPTSGSLRKLMMDCFRGVNNAKVASILEKLPYEFEFQYLLPM</sequence>
<comment type="caution">
    <text evidence="5">The sequence shown here is derived from an EMBL/GenBank/DDBJ whole genome shotgun (WGS) entry which is preliminary data.</text>
</comment>
<dbReference type="Pfam" id="PF14389">
    <property type="entry name" value="Lzipper-MIP1"/>
    <property type="match status" value="1"/>
</dbReference>
<evidence type="ECO:0000313" key="6">
    <source>
        <dbReference type="Proteomes" id="UP001229421"/>
    </source>
</evidence>